<protein>
    <submittedName>
        <fullName evidence="1">Uncharacterized protein</fullName>
    </submittedName>
</protein>
<name>A0A0E9QF18_ANGAN</name>
<evidence type="ECO:0000313" key="1">
    <source>
        <dbReference type="EMBL" id="JAH15364.1"/>
    </source>
</evidence>
<dbReference type="AlphaFoldDB" id="A0A0E9QF18"/>
<sequence>MLTSEKQDYDDIMENMYTHEYDCNHKVFLK</sequence>
<reference evidence="1" key="2">
    <citation type="journal article" date="2015" name="Fish Shellfish Immunol.">
        <title>Early steps in the European eel (Anguilla anguilla)-Vibrio vulnificus interaction in the gills: Role of the RtxA13 toxin.</title>
        <authorList>
            <person name="Callol A."/>
            <person name="Pajuelo D."/>
            <person name="Ebbesson L."/>
            <person name="Teles M."/>
            <person name="MacKenzie S."/>
            <person name="Amaro C."/>
        </authorList>
    </citation>
    <scope>NUCLEOTIDE SEQUENCE</scope>
</reference>
<accession>A0A0E9QF18</accession>
<proteinExistence type="predicted"/>
<organism evidence="1">
    <name type="scientific">Anguilla anguilla</name>
    <name type="common">European freshwater eel</name>
    <name type="synonym">Muraena anguilla</name>
    <dbReference type="NCBI Taxonomy" id="7936"/>
    <lineage>
        <taxon>Eukaryota</taxon>
        <taxon>Metazoa</taxon>
        <taxon>Chordata</taxon>
        <taxon>Craniata</taxon>
        <taxon>Vertebrata</taxon>
        <taxon>Euteleostomi</taxon>
        <taxon>Actinopterygii</taxon>
        <taxon>Neopterygii</taxon>
        <taxon>Teleostei</taxon>
        <taxon>Anguilliformes</taxon>
        <taxon>Anguillidae</taxon>
        <taxon>Anguilla</taxon>
    </lineage>
</organism>
<dbReference type="EMBL" id="GBXM01093213">
    <property type="protein sequence ID" value="JAH15364.1"/>
    <property type="molecule type" value="Transcribed_RNA"/>
</dbReference>
<reference evidence="1" key="1">
    <citation type="submission" date="2014-11" db="EMBL/GenBank/DDBJ databases">
        <authorList>
            <person name="Amaro Gonzalez C."/>
        </authorList>
    </citation>
    <scope>NUCLEOTIDE SEQUENCE</scope>
</reference>